<dbReference type="FunFam" id="3.30.420.40:FF:000012">
    <property type="entry name" value="tRNA N6-adenosine threonylcarbamoyltransferase"/>
    <property type="match status" value="1"/>
</dbReference>
<comment type="similarity">
    <text evidence="8">Belongs to the KAE1 / TsaD family.</text>
</comment>
<feature type="binding site" evidence="8">
    <location>
        <position position="289"/>
    </location>
    <ligand>
        <name>substrate</name>
    </ligand>
</feature>
<dbReference type="InParanoid" id="A0A540VDL4"/>
<dbReference type="NCBIfam" id="TIGR00329">
    <property type="entry name" value="gcp_kae1"/>
    <property type="match status" value="1"/>
</dbReference>
<keyword evidence="2 8" id="KW-0808">Transferase</keyword>
<dbReference type="Proteomes" id="UP000317371">
    <property type="component" value="Unassembled WGS sequence"/>
</dbReference>
<dbReference type="FunCoup" id="A0A540VDL4">
    <property type="interactions" value="569"/>
</dbReference>
<evidence type="ECO:0000256" key="1">
    <source>
        <dbReference type="ARBA" id="ARBA00022490"/>
    </source>
</evidence>
<feature type="binding site" evidence="8">
    <location>
        <position position="117"/>
    </location>
    <ligand>
        <name>Fe cation</name>
        <dbReference type="ChEBI" id="CHEBI:24875"/>
    </ligand>
</feature>
<feature type="binding site" evidence="8">
    <location>
        <begin position="143"/>
        <end position="147"/>
    </location>
    <ligand>
        <name>substrate</name>
    </ligand>
</feature>
<evidence type="ECO:0000313" key="10">
    <source>
        <dbReference type="EMBL" id="TQE94858.1"/>
    </source>
</evidence>
<evidence type="ECO:0000256" key="4">
    <source>
        <dbReference type="ARBA" id="ARBA00022723"/>
    </source>
</evidence>
<dbReference type="CDD" id="cd24133">
    <property type="entry name" value="ASKHA_NBD_TsaD_bac"/>
    <property type="match status" value="1"/>
</dbReference>
<sequence length="355" mass="37463">MTKILAIETSCDETAAAVVVDGRQALSNVVATQIELHRRFGGVFPEVASRQHVLAIQTVIQQALEQAGVPHVSALDAIAVTHGPGLAGSLLVGVNTAKGLAFASGLPLLPVNHLEGHIYSNWVALPGQTGEVPEPIFPVVVLIVSGGHTELILMHGHGRYRQLGSTLDDAAGEAFDKVARLLGLGFPGGPAIQRAAQQGDATRFDLPRPLMQQEEHRFNFSFSGLKTAVLNLTRQLEAEGVNPQDPETAAHIAASFQEVVAEVLVSKTLDAALTYGARQVCICGGVSANARLRTLAQERCAQAGLPLYIPPLALCTDNATMIGAAAYYRWQQDPAAVGDLGLDVFATLPLPTESD</sequence>
<keyword evidence="4 8" id="KW-0479">Metal-binding</keyword>
<feature type="domain" description="Gcp-like" evidence="9">
    <location>
        <begin position="25"/>
        <end position="323"/>
    </location>
</feature>
<organism evidence="10 11">
    <name type="scientific">Litorilinea aerophila</name>
    <dbReference type="NCBI Taxonomy" id="1204385"/>
    <lineage>
        <taxon>Bacteria</taxon>
        <taxon>Bacillati</taxon>
        <taxon>Chloroflexota</taxon>
        <taxon>Caldilineae</taxon>
        <taxon>Caldilineales</taxon>
        <taxon>Caldilineaceae</taxon>
        <taxon>Litorilinea</taxon>
    </lineage>
</organism>
<dbReference type="OrthoDB" id="9806197at2"/>
<accession>A0A540VDL4</accession>
<dbReference type="PRINTS" id="PR00789">
    <property type="entry name" value="OSIALOPTASE"/>
</dbReference>
<evidence type="ECO:0000256" key="6">
    <source>
        <dbReference type="ARBA" id="ARBA00023315"/>
    </source>
</evidence>
<dbReference type="EMBL" id="VIGC01000019">
    <property type="protein sequence ID" value="TQE94858.1"/>
    <property type="molecule type" value="Genomic_DNA"/>
</dbReference>
<dbReference type="FunFam" id="3.30.420.40:FF:000040">
    <property type="entry name" value="tRNA N6-adenosine threonylcarbamoyltransferase"/>
    <property type="match status" value="1"/>
</dbReference>
<feature type="binding site" evidence="8">
    <location>
        <position position="189"/>
    </location>
    <ligand>
        <name>substrate</name>
    </ligand>
</feature>
<dbReference type="GO" id="GO:0005506">
    <property type="term" value="F:iron ion binding"/>
    <property type="evidence" value="ECO:0007669"/>
    <property type="project" value="UniProtKB-UniRule"/>
</dbReference>
<dbReference type="GO" id="GO:0005737">
    <property type="term" value="C:cytoplasm"/>
    <property type="evidence" value="ECO:0007669"/>
    <property type="project" value="UniProtKB-SubCell"/>
</dbReference>
<dbReference type="InterPro" id="IPR043129">
    <property type="entry name" value="ATPase_NBD"/>
</dbReference>
<dbReference type="SUPFAM" id="SSF53067">
    <property type="entry name" value="Actin-like ATPase domain"/>
    <property type="match status" value="2"/>
</dbReference>
<dbReference type="Gene3D" id="3.30.420.40">
    <property type="match status" value="2"/>
</dbReference>
<gene>
    <name evidence="8 10" type="primary">tsaD</name>
    <name evidence="10" type="ORF">FKZ61_14675</name>
</gene>
<name>A0A540VDL4_9CHLR</name>
<dbReference type="AlphaFoldDB" id="A0A540VDL4"/>
<dbReference type="GO" id="GO:0002949">
    <property type="term" value="P:tRNA threonylcarbamoyladenosine modification"/>
    <property type="evidence" value="ECO:0007669"/>
    <property type="project" value="UniProtKB-UniRule"/>
</dbReference>
<dbReference type="HAMAP" id="MF_01445">
    <property type="entry name" value="TsaD"/>
    <property type="match status" value="1"/>
</dbReference>
<dbReference type="EC" id="2.3.1.234" evidence="8"/>
<evidence type="ECO:0000259" key="9">
    <source>
        <dbReference type="Pfam" id="PF00814"/>
    </source>
</evidence>
<dbReference type="RefSeq" id="WP_141610900.1">
    <property type="nucleotide sequence ID" value="NZ_VIGC02000019.1"/>
</dbReference>
<feature type="binding site" evidence="8">
    <location>
        <position position="113"/>
    </location>
    <ligand>
        <name>Fe cation</name>
        <dbReference type="ChEBI" id="CHEBI:24875"/>
    </ligand>
</feature>
<evidence type="ECO:0000256" key="7">
    <source>
        <dbReference type="ARBA" id="ARBA00048117"/>
    </source>
</evidence>
<dbReference type="NCBIfam" id="TIGR03723">
    <property type="entry name" value="T6A_TsaD_YgjD"/>
    <property type="match status" value="1"/>
</dbReference>
<dbReference type="InterPro" id="IPR022450">
    <property type="entry name" value="TsaD"/>
</dbReference>
<comment type="caution">
    <text evidence="10">The sequence shown here is derived from an EMBL/GenBank/DDBJ whole genome shotgun (WGS) entry which is preliminary data.</text>
</comment>
<feature type="binding site" evidence="8">
    <location>
        <position position="317"/>
    </location>
    <ligand>
        <name>Fe cation</name>
        <dbReference type="ChEBI" id="CHEBI:24875"/>
    </ligand>
</feature>
<dbReference type="PANTHER" id="PTHR11735">
    <property type="entry name" value="TRNA N6-ADENOSINE THREONYLCARBAMOYLTRANSFERASE"/>
    <property type="match status" value="1"/>
</dbReference>
<keyword evidence="11" id="KW-1185">Reference proteome</keyword>
<reference evidence="10 11" key="1">
    <citation type="submission" date="2019-06" db="EMBL/GenBank/DDBJ databases">
        <title>Genome sequence of Litorilinea aerophila BAA-2444.</title>
        <authorList>
            <person name="Maclea K.S."/>
            <person name="Maurais E.G."/>
            <person name="Iannazzi L.C."/>
        </authorList>
    </citation>
    <scope>NUCLEOTIDE SEQUENCE [LARGE SCALE GENOMIC DNA]</scope>
    <source>
        <strain evidence="10 11">ATCC BAA-2444</strain>
    </source>
</reference>
<keyword evidence="3 8" id="KW-0819">tRNA processing</keyword>
<keyword evidence="6 8" id="KW-0012">Acyltransferase</keyword>
<comment type="subcellular location">
    <subcellularLocation>
        <location evidence="8">Cytoplasm</location>
    </subcellularLocation>
</comment>
<proteinExistence type="inferred from homology"/>
<comment type="cofactor">
    <cofactor evidence="8">
        <name>Fe(2+)</name>
        <dbReference type="ChEBI" id="CHEBI:29033"/>
    </cofactor>
    <text evidence="8">Binds 1 Fe(2+) ion per subunit.</text>
</comment>
<evidence type="ECO:0000256" key="8">
    <source>
        <dbReference type="HAMAP-Rule" id="MF_01445"/>
    </source>
</evidence>
<comment type="catalytic activity">
    <reaction evidence="7 8">
        <text>L-threonylcarbamoyladenylate + adenosine(37) in tRNA = N(6)-L-threonylcarbamoyladenosine(37) in tRNA + AMP + H(+)</text>
        <dbReference type="Rhea" id="RHEA:37059"/>
        <dbReference type="Rhea" id="RHEA-COMP:10162"/>
        <dbReference type="Rhea" id="RHEA-COMP:10163"/>
        <dbReference type="ChEBI" id="CHEBI:15378"/>
        <dbReference type="ChEBI" id="CHEBI:73682"/>
        <dbReference type="ChEBI" id="CHEBI:74411"/>
        <dbReference type="ChEBI" id="CHEBI:74418"/>
        <dbReference type="ChEBI" id="CHEBI:456215"/>
        <dbReference type="EC" id="2.3.1.234"/>
    </reaction>
</comment>
<dbReference type="InterPro" id="IPR017861">
    <property type="entry name" value="KAE1/TsaD"/>
</dbReference>
<comment type="caution">
    <text evidence="8">Lacks conserved residue(s) required for the propagation of feature annotation.</text>
</comment>
<evidence type="ECO:0000256" key="2">
    <source>
        <dbReference type="ARBA" id="ARBA00022679"/>
    </source>
</evidence>
<evidence type="ECO:0000313" key="11">
    <source>
        <dbReference type="Proteomes" id="UP000317371"/>
    </source>
</evidence>
<dbReference type="Pfam" id="PF00814">
    <property type="entry name" value="TsaD"/>
    <property type="match status" value="1"/>
</dbReference>
<protein>
    <recommendedName>
        <fullName evidence="8">tRNA N6-adenosine threonylcarbamoyltransferase</fullName>
        <ecNumber evidence="8">2.3.1.234</ecNumber>
    </recommendedName>
    <alternativeName>
        <fullName evidence="8">N6-L-threonylcarbamoyladenine synthase</fullName>
        <shortName evidence="8">t(6)A synthase</shortName>
    </alternativeName>
    <alternativeName>
        <fullName evidence="8">t(6)A37 threonylcarbamoyladenosine biosynthesis protein TsaD</fullName>
    </alternativeName>
    <alternativeName>
        <fullName evidence="8">tRNA threonylcarbamoyladenosine biosynthesis protein TsaD</fullName>
    </alternativeName>
</protein>
<comment type="function">
    <text evidence="8">Required for the formation of a threonylcarbamoyl group on adenosine at position 37 (t(6)A37) in tRNAs that read codons beginning with adenine. Is involved in the transfer of the threonylcarbamoyl moiety of threonylcarbamoyl-AMP (TC-AMP) to the N6 group of A37, together with TsaE and TsaB. TsaD likely plays a direct catalytic role in this reaction.</text>
</comment>
<feature type="binding site" evidence="8">
    <location>
        <position position="176"/>
    </location>
    <ligand>
        <name>substrate</name>
    </ligand>
</feature>
<dbReference type="PANTHER" id="PTHR11735:SF6">
    <property type="entry name" value="TRNA N6-ADENOSINE THREONYLCARBAMOYLTRANSFERASE, MITOCHONDRIAL"/>
    <property type="match status" value="1"/>
</dbReference>
<evidence type="ECO:0000256" key="3">
    <source>
        <dbReference type="ARBA" id="ARBA00022694"/>
    </source>
</evidence>
<keyword evidence="1 8" id="KW-0963">Cytoplasm</keyword>
<keyword evidence="5 8" id="KW-0408">Iron</keyword>
<dbReference type="GO" id="GO:0061711">
    <property type="term" value="F:tRNA N(6)-L-threonylcarbamoyladenine synthase activity"/>
    <property type="evidence" value="ECO:0007669"/>
    <property type="project" value="UniProtKB-EC"/>
</dbReference>
<dbReference type="InterPro" id="IPR000905">
    <property type="entry name" value="Gcp-like_dom"/>
</dbReference>
<evidence type="ECO:0000256" key="5">
    <source>
        <dbReference type="ARBA" id="ARBA00023004"/>
    </source>
</evidence>